<evidence type="ECO:0000256" key="1">
    <source>
        <dbReference type="SAM" id="Phobius"/>
    </source>
</evidence>
<gene>
    <name evidence="2" type="ORF">M3M28_05555</name>
</gene>
<protein>
    <recommendedName>
        <fullName evidence="3">ATP synthase protein I</fullName>
    </recommendedName>
</protein>
<feature type="transmembrane region" description="Helical" evidence="1">
    <location>
        <begin position="76"/>
        <end position="102"/>
    </location>
</feature>
<keyword evidence="1" id="KW-1133">Transmembrane helix</keyword>
<reference evidence="2" key="1">
    <citation type="submission" date="2022-05" db="EMBL/GenBank/DDBJ databases">
        <title>Complete genome sequence of toluene-degrading Gulosibacter sediminis strain ACHW.36C.</title>
        <authorList>
            <person name="Wai A.C."/>
            <person name="Lai G.K."/>
            <person name="Griffin S.D."/>
            <person name="Leung F.C."/>
        </authorList>
    </citation>
    <scope>NUCLEOTIDE SEQUENCE [LARGE SCALE GENOMIC DNA]</scope>
    <source>
        <strain evidence="2">ACHW.36C</strain>
    </source>
</reference>
<sequence length="150" mass="16366">MSSSTNTPTSVPVMRRVLKWSLLLTLAIAVVGGVIGYFVADWPGVWSALVAAGVTLLFTGLTVLSIILAARFDPMFFIAVILGMWILKFIAFLGVLAIVKAFDFTHDWMLWSTMMAAMVGQLAIDIIVVQRSRQPYVSDVALPGENDDKS</sequence>
<keyword evidence="1" id="KW-0472">Membrane</keyword>
<organism evidence="2">
    <name type="scientific">Gulosibacter sediminis</name>
    <dbReference type="NCBI Taxonomy" id="1729695"/>
    <lineage>
        <taxon>Bacteria</taxon>
        <taxon>Bacillati</taxon>
        <taxon>Actinomycetota</taxon>
        <taxon>Actinomycetes</taxon>
        <taxon>Micrococcales</taxon>
        <taxon>Microbacteriaceae</taxon>
        <taxon>Gulosibacter</taxon>
    </lineage>
</organism>
<accession>A0ABY4N1L4</accession>
<evidence type="ECO:0000313" key="2">
    <source>
        <dbReference type="EMBL" id="UQN15914.1"/>
    </source>
</evidence>
<dbReference type="EMBL" id="CP097160">
    <property type="protein sequence ID" value="UQN15914.1"/>
    <property type="molecule type" value="Genomic_DNA"/>
</dbReference>
<feature type="transmembrane region" description="Helical" evidence="1">
    <location>
        <begin position="108"/>
        <end position="129"/>
    </location>
</feature>
<keyword evidence="1" id="KW-0812">Transmembrane</keyword>
<feature type="transmembrane region" description="Helical" evidence="1">
    <location>
        <begin position="20"/>
        <end position="40"/>
    </location>
</feature>
<name>A0ABY4N1L4_9MICO</name>
<feature type="transmembrane region" description="Helical" evidence="1">
    <location>
        <begin position="46"/>
        <end position="69"/>
    </location>
</feature>
<evidence type="ECO:0008006" key="3">
    <source>
        <dbReference type="Google" id="ProtNLM"/>
    </source>
</evidence>
<proteinExistence type="predicted"/>